<reference evidence="1" key="1">
    <citation type="submission" date="2014-09" db="EMBL/GenBank/DDBJ databases">
        <authorList>
            <person name="Magalhaes I.L.F."/>
            <person name="Oliveira U."/>
            <person name="Santos F.R."/>
            <person name="Vidigal T.H.D.A."/>
            <person name="Brescovit A.D."/>
            <person name="Santos A.J."/>
        </authorList>
    </citation>
    <scope>NUCLEOTIDE SEQUENCE</scope>
    <source>
        <tissue evidence="1">Shoot tissue taken approximately 20 cm above the soil surface</tissue>
    </source>
</reference>
<reference evidence="1" key="2">
    <citation type="journal article" date="2015" name="Data Brief">
        <title>Shoot transcriptome of the giant reed, Arundo donax.</title>
        <authorList>
            <person name="Barrero R.A."/>
            <person name="Guerrero F.D."/>
            <person name="Moolhuijzen P."/>
            <person name="Goolsby J.A."/>
            <person name="Tidwell J."/>
            <person name="Bellgard S.E."/>
            <person name="Bellgard M.I."/>
        </authorList>
    </citation>
    <scope>NUCLEOTIDE SEQUENCE</scope>
    <source>
        <tissue evidence="1">Shoot tissue taken approximately 20 cm above the soil surface</tissue>
    </source>
</reference>
<protein>
    <submittedName>
        <fullName evidence="1">Uncharacterized protein</fullName>
    </submittedName>
</protein>
<dbReference type="EMBL" id="GBRH01281854">
    <property type="protein sequence ID" value="JAD16041.1"/>
    <property type="molecule type" value="Transcribed_RNA"/>
</dbReference>
<name>A0A0A9SJ12_ARUDO</name>
<sequence length="37" mass="4566">MVCLELHQYIDLHLENEEELYLLFLHRKTIFPNKHVS</sequence>
<accession>A0A0A9SJ12</accession>
<proteinExistence type="predicted"/>
<dbReference type="AlphaFoldDB" id="A0A0A9SJ12"/>
<organism evidence="1">
    <name type="scientific">Arundo donax</name>
    <name type="common">Giant reed</name>
    <name type="synonym">Donax arundinaceus</name>
    <dbReference type="NCBI Taxonomy" id="35708"/>
    <lineage>
        <taxon>Eukaryota</taxon>
        <taxon>Viridiplantae</taxon>
        <taxon>Streptophyta</taxon>
        <taxon>Embryophyta</taxon>
        <taxon>Tracheophyta</taxon>
        <taxon>Spermatophyta</taxon>
        <taxon>Magnoliopsida</taxon>
        <taxon>Liliopsida</taxon>
        <taxon>Poales</taxon>
        <taxon>Poaceae</taxon>
        <taxon>PACMAD clade</taxon>
        <taxon>Arundinoideae</taxon>
        <taxon>Arundineae</taxon>
        <taxon>Arundo</taxon>
    </lineage>
</organism>
<evidence type="ECO:0000313" key="1">
    <source>
        <dbReference type="EMBL" id="JAD16041.1"/>
    </source>
</evidence>